<keyword evidence="1" id="KW-1133">Transmembrane helix</keyword>
<feature type="transmembrane region" description="Helical" evidence="1">
    <location>
        <begin position="208"/>
        <end position="229"/>
    </location>
</feature>
<organism evidence="2 3">
    <name type="scientific">Streptomyces sedi</name>
    <dbReference type="NCBI Taxonomy" id="555059"/>
    <lineage>
        <taxon>Bacteria</taxon>
        <taxon>Bacillati</taxon>
        <taxon>Actinomycetota</taxon>
        <taxon>Actinomycetes</taxon>
        <taxon>Kitasatosporales</taxon>
        <taxon>Streptomycetaceae</taxon>
        <taxon>Streptomyces</taxon>
    </lineage>
</organism>
<feature type="transmembrane region" description="Helical" evidence="1">
    <location>
        <begin position="404"/>
        <end position="424"/>
    </location>
</feature>
<dbReference type="AlphaFoldDB" id="A0A5C4UWU1"/>
<evidence type="ECO:0000313" key="2">
    <source>
        <dbReference type="EMBL" id="TNM27978.1"/>
    </source>
</evidence>
<protein>
    <submittedName>
        <fullName evidence="2">Uncharacterized protein</fullName>
    </submittedName>
</protein>
<name>A0A5C4UWU1_9ACTN</name>
<feature type="transmembrane region" description="Helical" evidence="1">
    <location>
        <begin position="375"/>
        <end position="398"/>
    </location>
</feature>
<dbReference type="OrthoDB" id="3991666at2"/>
<keyword evidence="1" id="KW-0472">Membrane</keyword>
<proteinExistence type="predicted"/>
<dbReference type="Proteomes" id="UP000311713">
    <property type="component" value="Unassembled WGS sequence"/>
</dbReference>
<accession>A0A5C4UWU1</accession>
<keyword evidence="3" id="KW-1185">Reference proteome</keyword>
<dbReference type="RefSeq" id="WP_139647100.1">
    <property type="nucleotide sequence ID" value="NZ_BAAAZS010000017.1"/>
</dbReference>
<sequence>MNPVEPAVFPAQRPLVRWGVLRRARITVEGDRLVVRQRRRSRSWPLGPEGVASATHLTGRLCPSAFRVRRKGKINPAGGCLHLLDGSGRALACLAVSDWLPAGGWPLTLEAPDANTRAYSVDSPSPGIDSAGFLERSGFAPFLRHHGIPVHVAAEDEEEPPRAAGFAGPLRPGPELARTAGAAPAFASLLLFFFSWAPPGAEWRNAMASVPFLLIALVTVVPAAVLGLAGTRAGRTVATAELRPRPGVPVTRSFLDRSALRLTAEAVELRTAQRMMRLMPPPADPVLGLREAVVLEDKGQPWGVALVDDRETVHAFLHWDTWFAGDPRLVALGDFCRQAGLGIRKKQLRAFPGRQREDRTAGVWRAKHYARQERLVAYSAETPGAMTFGIFSLVYGLFVWDLAWAPFYPVLAGAFLIAVPAYAVRGAYRKWKLNILVPPEGVGATGGAHGARLDKHGEERS</sequence>
<evidence type="ECO:0000256" key="1">
    <source>
        <dbReference type="SAM" id="Phobius"/>
    </source>
</evidence>
<comment type="caution">
    <text evidence="2">The sequence shown here is derived from an EMBL/GenBank/DDBJ whole genome shotgun (WGS) entry which is preliminary data.</text>
</comment>
<reference evidence="2 3" key="1">
    <citation type="submission" date="2019-06" db="EMBL/GenBank/DDBJ databases">
        <title>Draft genome of Streptomyces sedi sp. JCM16909.</title>
        <authorList>
            <person name="Klykleung N."/>
            <person name="Tanasupawat S."/>
            <person name="Kudo T."/>
            <person name="Yuki M."/>
            <person name="Ohkuma M."/>
        </authorList>
    </citation>
    <scope>NUCLEOTIDE SEQUENCE [LARGE SCALE GENOMIC DNA]</scope>
    <source>
        <strain evidence="2 3">JCM 16909</strain>
    </source>
</reference>
<evidence type="ECO:0000313" key="3">
    <source>
        <dbReference type="Proteomes" id="UP000311713"/>
    </source>
</evidence>
<dbReference type="EMBL" id="VDGT01000015">
    <property type="protein sequence ID" value="TNM27978.1"/>
    <property type="molecule type" value="Genomic_DNA"/>
</dbReference>
<feature type="transmembrane region" description="Helical" evidence="1">
    <location>
        <begin position="176"/>
        <end position="196"/>
    </location>
</feature>
<keyword evidence="1" id="KW-0812">Transmembrane</keyword>
<gene>
    <name evidence="2" type="ORF">FH715_19555</name>
</gene>